<dbReference type="PANTHER" id="PTHR30537:SF1">
    <property type="entry name" value="HTH-TYPE TRANSCRIPTIONAL REGULATOR PGRR"/>
    <property type="match status" value="1"/>
</dbReference>
<dbReference type="InterPro" id="IPR036388">
    <property type="entry name" value="WH-like_DNA-bd_sf"/>
</dbReference>
<proteinExistence type="inferred from homology"/>
<reference evidence="6" key="1">
    <citation type="journal article" date="2014" name="Int. J. Syst. Evol. Microbiol.">
        <title>Complete genome of a new Firmicutes species belonging to the dominant human colonic microbiota ('Ruminococcus bicirculans') reveals two chromosomes and a selective capacity to utilize plant glucans.</title>
        <authorList>
            <consortium name="NISC Comparative Sequencing Program"/>
            <person name="Wegmann U."/>
            <person name="Louis P."/>
            <person name="Goesmann A."/>
            <person name="Henrissat B."/>
            <person name="Duncan S.H."/>
            <person name="Flint H.J."/>
        </authorList>
    </citation>
    <scope>NUCLEOTIDE SEQUENCE</scope>
    <source>
        <strain evidence="6">NBRC 107710</strain>
    </source>
</reference>
<dbReference type="EMBL" id="JACIDN010000001">
    <property type="protein sequence ID" value="MBB3901055.1"/>
    <property type="molecule type" value="Genomic_DNA"/>
</dbReference>
<evidence type="ECO:0000256" key="4">
    <source>
        <dbReference type="ARBA" id="ARBA00023163"/>
    </source>
</evidence>
<evidence type="ECO:0000313" key="7">
    <source>
        <dbReference type="EMBL" id="MBB3901055.1"/>
    </source>
</evidence>
<organism evidence="7 8">
    <name type="scientific">Methylobacterium brachythecii</name>
    <dbReference type="NCBI Taxonomy" id="1176177"/>
    <lineage>
        <taxon>Bacteria</taxon>
        <taxon>Pseudomonadati</taxon>
        <taxon>Pseudomonadota</taxon>
        <taxon>Alphaproteobacteria</taxon>
        <taxon>Hyphomicrobiales</taxon>
        <taxon>Methylobacteriaceae</taxon>
        <taxon>Methylobacterium</taxon>
    </lineage>
</organism>
<evidence type="ECO:0000313" key="8">
    <source>
        <dbReference type="Proteomes" id="UP000517759"/>
    </source>
</evidence>
<keyword evidence="9" id="KW-1185">Reference proteome</keyword>
<dbReference type="Pfam" id="PF03466">
    <property type="entry name" value="LysR_substrate"/>
    <property type="match status" value="1"/>
</dbReference>
<dbReference type="Pfam" id="PF00126">
    <property type="entry name" value="HTH_1"/>
    <property type="match status" value="1"/>
</dbReference>
<dbReference type="SUPFAM" id="SSF53850">
    <property type="entry name" value="Periplasmic binding protein-like II"/>
    <property type="match status" value="1"/>
</dbReference>
<dbReference type="Gene3D" id="1.10.10.10">
    <property type="entry name" value="Winged helix-like DNA-binding domain superfamily/Winged helix DNA-binding domain"/>
    <property type="match status" value="1"/>
</dbReference>
<dbReference type="PANTHER" id="PTHR30537">
    <property type="entry name" value="HTH-TYPE TRANSCRIPTIONAL REGULATOR"/>
    <property type="match status" value="1"/>
</dbReference>
<feature type="domain" description="HTH lysR-type" evidence="5">
    <location>
        <begin position="1"/>
        <end position="61"/>
    </location>
</feature>
<evidence type="ECO:0000256" key="3">
    <source>
        <dbReference type="ARBA" id="ARBA00023125"/>
    </source>
</evidence>
<keyword evidence="2" id="KW-0805">Transcription regulation</keyword>
<dbReference type="PROSITE" id="PS50931">
    <property type="entry name" value="HTH_LYSR"/>
    <property type="match status" value="1"/>
</dbReference>
<gene>
    <name evidence="6" type="ORF">GCM10007884_46270</name>
    <name evidence="7" type="ORF">GGR33_000535</name>
</gene>
<dbReference type="EMBL" id="BSPG01000047">
    <property type="protein sequence ID" value="GLS46633.1"/>
    <property type="molecule type" value="Genomic_DNA"/>
</dbReference>
<dbReference type="GO" id="GO:0003700">
    <property type="term" value="F:DNA-binding transcription factor activity"/>
    <property type="evidence" value="ECO:0007669"/>
    <property type="project" value="InterPro"/>
</dbReference>
<name>A0A7W6F559_9HYPH</name>
<dbReference type="SUPFAM" id="SSF46785">
    <property type="entry name" value="Winged helix' DNA-binding domain"/>
    <property type="match status" value="1"/>
</dbReference>
<dbReference type="GO" id="GO:0006351">
    <property type="term" value="P:DNA-templated transcription"/>
    <property type="evidence" value="ECO:0007669"/>
    <property type="project" value="TreeGrafter"/>
</dbReference>
<dbReference type="InterPro" id="IPR005119">
    <property type="entry name" value="LysR_subst-bd"/>
</dbReference>
<reference evidence="9" key="2">
    <citation type="journal article" date="2019" name="Int. J. Syst. Evol. Microbiol.">
        <title>The Global Catalogue of Microorganisms (GCM) 10K type strain sequencing project: providing services to taxonomists for standard genome sequencing and annotation.</title>
        <authorList>
            <consortium name="The Broad Institute Genomics Platform"/>
            <consortium name="The Broad Institute Genome Sequencing Center for Infectious Disease"/>
            <person name="Wu L."/>
            <person name="Ma J."/>
        </authorList>
    </citation>
    <scope>NUCLEOTIDE SEQUENCE [LARGE SCALE GENOMIC DNA]</scope>
    <source>
        <strain evidence="9">NBRC 107710</strain>
    </source>
</reference>
<evidence type="ECO:0000259" key="5">
    <source>
        <dbReference type="PROSITE" id="PS50931"/>
    </source>
</evidence>
<protein>
    <submittedName>
        <fullName evidence="7">DNA-binding transcriptional LysR family regulator</fullName>
    </submittedName>
    <submittedName>
        <fullName evidence="6">LysR family transcriptional regulator</fullName>
    </submittedName>
</protein>
<evidence type="ECO:0000313" key="9">
    <source>
        <dbReference type="Proteomes" id="UP001156881"/>
    </source>
</evidence>
<keyword evidence="4" id="KW-0804">Transcription</keyword>
<accession>A0A7W6F559</accession>
<dbReference type="FunFam" id="1.10.10.10:FF:000001">
    <property type="entry name" value="LysR family transcriptional regulator"/>
    <property type="match status" value="1"/>
</dbReference>
<evidence type="ECO:0000256" key="2">
    <source>
        <dbReference type="ARBA" id="ARBA00023015"/>
    </source>
</evidence>
<dbReference type="Proteomes" id="UP000517759">
    <property type="component" value="Unassembled WGS sequence"/>
</dbReference>
<dbReference type="GO" id="GO:0043565">
    <property type="term" value="F:sequence-specific DNA binding"/>
    <property type="evidence" value="ECO:0007669"/>
    <property type="project" value="TreeGrafter"/>
</dbReference>
<dbReference type="InterPro" id="IPR058163">
    <property type="entry name" value="LysR-type_TF_proteobact-type"/>
</dbReference>
<evidence type="ECO:0000256" key="1">
    <source>
        <dbReference type="ARBA" id="ARBA00009437"/>
    </source>
</evidence>
<dbReference type="Gene3D" id="3.40.190.290">
    <property type="match status" value="1"/>
</dbReference>
<keyword evidence="3 7" id="KW-0238">DNA-binding</keyword>
<dbReference type="Proteomes" id="UP001156881">
    <property type="component" value="Unassembled WGS sequence"/>
</dbReference>
<dbReference type="AlphaFoldDB" id="A0A7W6F559"/>
<dbReference type="PRINTS" id="PR00039">
    <property type="entry name" value="HTHLYSR"/>
</dbReference>
<dbReference type="CDD" id="cd08474">
    <property type="entry name" value="PBP2_CrgA_like_5"/>
    <property type="match status" value="1"/>
</dbReference>
<reference evidence="7 8" key="3">
    <citation type="submission" date="2020-08" db="EMBL/GenBank/DDBJ databases">
        <title>Genomic Encyclopedia of Type Strains, Phase IV (KMG-IV): sequencing the most valuable type-strain genomes for metagenomic binning, comparative biology and taxonomic classification.</title>
        <authorList>
            <person name="Goeker M."/>
        </authorList>
    </citation>
    <scope>NUCLEOTIDE SEQUENCE [LARGE SCALE GENOMIC DNA]</scope>
    <source>
        <strain evidence="7 8">DSM 24105</strain>
    </source>
</reference>
<dbReference type="InterPro" id="IPR036390">
    <property type="entry name" value="WH_DNA-bd_sf"/>
</dbReference>
<comment type="similarity">
    <text evidence="1">Belongs to the LysR transcriptional regulatory family.</text>
</comment>
<sequence>MPRADLAALSVFATVAERCSFRAAARELGLSPSAVSHAVSALEARLGVRLLARTTRSVAPTEAGRALLRELQPALAGIDTAVGQAMESGAKPSGLLRITVPRSVVEVLILPRLGDFVRAYPGITVELHAENGLIDIVAQGFDAGLRFGESLNSEMIAVPFGPRQQRLVAIGAPSLLAKRPPPRHPRDLADHPCIAMRLTSGALYAWEMEKDGEAVDVAVTGPLIFNDNRLILAAVIQGLGFGFILEGLAAPAIEQGEIVRIMEDWCPVFPGFFLYYLSRRQMRPALRAFIDFFSEAARPSSERGLA</sequence>
<evidence type="ECO:0000313" key="6">
    <source>
        <dbReference type="EMBL" id="GLS46633.1"/>
    </source>
</evidence>
<dbReference type="InterPro" id="IPR000847">
    <property type="entry name" value="LysR_HTH_N"/>
</dbReference>
<comment type="caution">
    <text evidence="7">The sequence shown here is derived from an EMBL/GenBank/DDBJ whole genome shotgun (WGS) entry which is preliminary data.</text>
</comment>
<dbReference type="RefSeq" id="WP_183501818.1">
    <property type="nucleotide sequence ID" value="NZ_BSPG01000047.1"/>
</dbReference>
<reference evidence="6" key="4">
    <citation type="submission" date="2023-01" db="EMBL/GenBank/DDBJ databases">
        <title>Draft genome sequence of Methylobacterium brachythecii strain NBRC 107710.</title>
        <authorList>
            <person name="Sun Q."/>
            <person name="Mori K."/>
        </authorList>
    </citation>
    <scope>NUCLEOTIDE SEQUENCE</scope>
    <source>
        <strain evidence="6">NBRC 107710</strain>
    </source>
</reference>